<proteinExistence type="inferred from homology"/>
<dbReference type="Gene3D" id="1.20.1250.20">
    <property type="entry name" value="MFS general substrate transporter like domains"/>
    <property type="match status" value="1"/>
</dbReference>
<keyword evidence="8" id="KW-1185">Reference proteome</keyword>
<dbReference type="Proteomes" id="UP000694888">
    <property type="component" value="Unplaced"/>
</dbReference>
<dbReference type="PANTHER" id="PTHR19444">
    <property type="entry name" value="UNC-93 RELATED"/>
    <property type="match status" value="1"/>
</dbReference>
<feature type="transmembrane region" description="Helical" evidence="7">
    <location>
        <begin position="360"/>
        <end position="388"/>
    </location>
</feature>
<feature type="transmembrane region" description="Helical" evidence="7">
    <location>
        <begin position="334"/>
        <end position="354"/>
    </location>
</feature>
<sequence>MGALKFLDVINKCKDGGSSLEGTEIRNTIVLTFAFQAVFTAFNALQNLHSSLHDEESLGMLCLSAIYGTAVISSVLAPTLIGIVGAKAVLVASFSAHCIYILANFYPSFYTMIPTAVLLGTFHGPAWTSQSLYLSACAFSFSKSSSTSPYTVLSRFNVFFFAVFATTQILGNLVSSIVIRDGVGNRSEMVIFKYCGSDDCPANENATQIEDPEDWVVDITLGFFLACALLGLFLVVFLLKPLPTSDWSQKVKATSSATSCFNVLISTNMTLLVPFIMFTSMEHAILLGAFTRSYIACPIGIHMVGYVMAAYGATTPVFLIIFTQVARVTGRFVLILLALSIHLVLLVILFQWVPTIEDEVAIFVIPMVWGVAESILQAQANALIAMLFPSQKEPAFANFHAWRNVGYTITFMNVGYLCVSTKLIVAMSCLVIGALLYALVEVKTKIQEKASLKETPPVEVEMVQDIAGHVTLRKISTVSSSLSVHDRLSFDRIELADIINEAKGGWRRDGDSFTLELNKVMSKEHLMESKVTTWYHTRPALTDVLNTVVTPRDVAIQRSQSDGHLHSAPYRLGVHAKHRRGDKKNNARATSLDSSKRPKSWAKHGEPVSPGITSIPEDVFEEENEVSGRGRGGQEVKFVIGGFGGSHETEDADHHGGSSTNVSSNGHVGPGGQGEGHTNATHNNFRLSSDSSAHSETTNSPPPNFTLFVEAPEEDQNVDGSHDNQAFEDDVDKTITLEIVNPETKSKGSGAKTKHKPEPLVLLNQLKLNKSKNKLSPTTKTANGGFGDPDRDLKRSPLHSLKFGKSKTKHKSSSDLKGLKRERHKGSLPLSRSHVDFSQHNANNSNYHDYDNDSDGFVDDDEVQDENDNGYYGNIMVYSPKKKKCPVPKMESEDVNCIY</sequence>
<evidence type="ECO:0000256" key="4">
    <source>
        <dbReference type="ARBA" id="ARBA00022989"/>
    </source>
</evidence>
<protein>
    <submittedName>
        <fullName evidence="9">Uncharacterized protein LOC101850695</fullName>
    </submittedName>
</protein>
<evidence type="ECO:0000256" key="7">
    <source>
        <dbReference type="SAM" id="Phobius"/>
    </source>
</evidence>
<feature type="compositionally biased region" description="Basic and acidic residues" evidence="6">
    <location>
        <begin position="647"/>
        <end position="656"/>
    </location>
</feature>
<feature type="transmembrane region" description="Helical" evidence="7">
    <location>
        <begin position="219"/>
        <end position="239"/>
    </location>
</feature>
<feature type="region of interest" description="Disordered" evidence="6">
    <location>
        <begin position="738"/>
        <end position="872"/>
    </location>
</feature>
<feature type="transmembrane region" description="Helical" evidence="7">
    <location>
        <begin position="57"/>
        <end position="77"/>
    </location>
</feature>
<dbReference type="InterPro" id="IPR036259">
    <property type="entry name" value="MFS_trans_sf"/>
</dbReference>
<gene>
    <name evidence="9" type="primary">LOC101850695</name>
</gene>
<dbReference type="GeneID" id="101850695"/>
<feature type="transmembrane region" description="Helical" evidence="7">
    <location>
        <begin position="299"/>
        <end position="322"/>
    </location>
</feature>
<dbReference type="InterPro" id="IPR018247">
    <property type="entry name" value="EF_Hand_1_Ca_BS"/>
</dbReference>
<evidence type="ECO:0000313" key="8">
    <source>
        <dbReference type="Proteomes" id="UP000694888"/>
    </source>
</evidence>
<comment type="similarity">
    <text evidence="2">Belongs to the unc-93 family.</text>
</comment>
<keyword evidence="5 7" id="KW-0472">Membrane</keyword>
<dbReference type="PANTHER" id="PTHR19444:SF13">
    <property type="entry name" value="PROTEIN UNC-93 HOMOLOG A"/>
    <property type="match status" value="1"/>
</dbReference>
<keyword evidence="3 7" id="KW-0812">Transmembrane</keyword>
<dbReference type="RefSeq" id="XP_035829476.1">
    <property type="nucleotide sequence ID" value="XM_035973583.1"/>
</dbReference>
<evidence type="ECO:0000256" key="3">
    <source>
        <dbReference type="ARBA" id="ARBA00022692"/>
    </source>
</evidence>
<dbReference type="SUPFAM" id="SSF103473">
    <property type="entry name" value="MFS general substrate transporter"/>
    <property type="match status" value="1"/>
</dbReference>
<feature type="compositionally biased region" description="Polar residues" evidence="6">
    <location>
        <begin position="678"/>
        <end position="699"/>
    </location>
</feature>
<accession>A0ABM1W483</accession>
<evidence type="ECO:0000256" key="6">
    <source>
        <dbReference type="SAM" id="MobiDB-lite"/>
    </source>
</evidence>
<feature type="compositionally biased region" description="Basic residues" evidence="6">
    <location>
        <begin position="802"/>
        <end position="811"/>
    </location>
</feature>
<keyword evidence="4 7" id="KW-1133">Transmembrane helix</keyword>
<feature type="transmembrane region" description="Helical" evidence="7">
    <location>
        <begin position="260"/>
        <end position="279"/>
    </location>
</feature>
<feature type="region of interest" description="Disordered" evidence="6">
    <location>
        <begin position="558"/>
        <end position="707"/>
    </location>
</feature>
<dbReference type="PROSITE" id="PS00018">
    <property type="entry name" value="EF_HAND_1"/>
    <property type="match status" value="1"/>
</dbReference>
<evidence type="ECO:0000256" key="2">
    <source>
        <dbReference type="ARBA" id="ARBA00009172"/>
    </source>
</evidence>
<feature type="transmembrane region" description="Helical" evidence="7">
    <location>
        <begin position="423"/>
        <end position="440"/>
    </location>
</feature>
<feature type="compositionally biased region" description="Acidic residues" evidence="6">
    <location>
        <begin position="852"/>
        <end position="868"/>
    </location>
</feature>
<reference evidence="9" key="1">
    <citation type="submission" date="2025-08" db="UniProtKB">
        <authorList>
            <consortium name="RefSeq"/>
        </authorList>
    </citation>
    <scope>IDENTIFICATION</scope>
</reference>
<comment type="subcellular location">
    <subcellularLocation>
        <location evidence="1">Membrane</location>
        <topology evidence="1">Multi-pass membrane protein</topology>
    </subcellularLocation>
</comment>
<evidence type="ECO:0000313" key="9">
    <source>
        <dbReference type="RefSeq" id="XP_035829476.1"/>
    </source>
</evidence>
<organism evidence="8 9">
    <name type="scientific">Aplysia californica</name>
    <name type="common">California sea hare</name>
    <dbReference type="NCBI Taxonomy" id="6500"/>
    <lineage>
        <taxon>Eukaryota</taxon>
        <taxon>Metazoa</taxon>
        <taxon>Spiralia</taxon>
        <taxon>Lophotrochozoa</taxon>
        <taxon>Mollusca</taxon>
        <taxon>Gastropoda</taxon>
        <taxon>Heterobranchia</taxon>
        <taxon>Euthyneura</taxon>
        <taxon>Tectipleura</taxon>
        <taxon>Aplysiida</taxon>
        <taxon>Aplysioidea</taxon>
        <taxon>Aplysiidae</taxon>
        <taxon>Aplysia</taxon>
    </lineage>
</organism>
<feature type="transmembrane region" description="Helical" evidence="7">
    <location>
        <begin position="158"/>
        <end position="179"/>
    </location>
</feature>
<evidence type="ECO:0000256" key="5">
    <source>
        <dbReference type="ARBA" id="ARBA00023136"/>
    </source>
</evidence>
<dbReference type="Pfam" id="PF05978">
    <property type="entry name" value="UNC-93"/>
    <property type="match status" value="1"/>
</dbReference>
<evidence type="ECO:0000256" key="1">
    <source>
        <dbReference type="ARBA" id="ARBA00004141"/>
    </source>
</evidence>
<dbReference type="InterPro" id="IPR010291">
    <property type="entry name" value="Ion_channel_UNC-93"/>
</dbReference>
<name>A0ABM1W483_APLCA</name>
<dbReference type="InterPro" id="IPR051951">
    <property type="entry name" value="UNC-93_regulatory"/>
</dbReference>